<dbReference type="PANTHER" id="PTHR43673:SF10">
    <property type="entry name" value="NADH DEHYDROGENASE_NAD(P)H NITROREDUCTASE XCC3605-RELATED"/>
    <property type="match status" value="1"/>
</dbReference>
<organism evidence="4 5">
    <name type="scientific">Iocasia fonsfrigidae</name>
    <dbReference type="NCBI Taxonomy" id="2682810"/>
    <lineage>
        <taxon>Bacteria</taxon>
        <taxon>Bacillati</taxon>
        <taxon>Bacillota</taxon>
        <taxon>Clostridia</taxon>
        <taxon>Halanaerobiales</taxon>
        <taxon>Halanaerobiaceae</taxon>
        <taxon>Iocasia</taxon>
    </lineage>
</organism>
<name>A0A8A7K9A5_9FIRM</name>
<dbReference type="Proteomes" id="UP000665020">
    <property type="component" value="Chromosome"/>
</dbReference>
<feature type="domain" description="Nitroreductase" evidence="3">
    <location>
        <begin position="7"/>
        <end position="177"/>
    </location>
</feature>
<gene>
    <name evidence="4" type="ORF">GM661_07205</name>
</gene>
<dbReference type="RefSeq" id="WP_230869400.1">
    <property type="nucleotide sequence ID" value="NZ_CP046640.1"/>
</dbReference>
<keyword evidence="5" id="KW-1185">Reference proteome</keyword>
<dbReference type="KEGG" id="ifn:GM661_07205"/>
<protein>
    <recommendedName>
        <fullName evidence="3">Nitroreductase domain-containing protein</fullName>
    </recommendedName>
</protein>
<dbReference type="PANTHER" id="PTHR43673">
    <property type="entry name" value="NAD(P)H NITROREDUCTASE YDGI-RELATED"/>
    <property type="match status" value="1"/>
</dbReference>
<evidence type="ECO:0000313" key="5">
    <source>
        <dbReference type="Proteomes" id="UP000665020"/>
    </source>
</evidence>
<keyword evidence="2" id="KW-0560">Oxidoreductase</keyword>
<accession>A0A8A7K9A5</accession>
<evidence type="ECO:0000259" key="3">
    <source>
        <dbReference type="Pfam" id="PF00881"/>
    </source>
</evidence>
<reference evidence="4" key="1">
    <citation type="submission" date="2019-12" db="EMBL/GenBank/DDBJ databases">
        <authorList>
            <person name="zhang j."/>
            <person name="sun C.M."/>
        </authorList>
    </citation>
    <scope>NUCLEOTIDE SEQUENCE</scope>
    <source>
        <strain evidence="4">NS-1</strain>
    </source>
</reference>
<dbReference type="Pfam" id="PF00881">
    <property type="entry name" value="Nitroreductase"/>
    <property type="match status" value="1"/>
</dbReference>
<dbReference type="InterPro" id="IPR000415">
    <property type="entry name" value="Nitroreductase-like"/>
</dbReference>
<evidence type="ECO:0000256" key="1">
    <source>
        <dbReference type="ARBA" id="ARBA00007118"/>
    </source>
</evidence>
<proteinExistence type="inferred from homology"/>
<comment type="similarity">
    <text evidence="1">Belongs to the nitroreductase family.</text>
</comment>
<sequence>MELSEVIKRRRSVRKFKNIEISPDIINDLLESASLAPETDVNSYYFGVINDNNIKNKLAKATLWAEWIAEAPVIFVCCVDISFDIGDQSDDNYGVVGNKLRYNDEIVNYLREHKDRKVCKTLLHSTPVYIAAQHIILTAVSHNLRGCLVDYMDIEKINKILDLPDHITCQVLVPIGYSDETPKKKGKYNKKERVFYNKWVK</sequence>
<evidence type="ECO:0000256" key="2">
    <source>
        <dbReference type="ARBA" id="ARBA00023002"/>
    </source>
</evidence>
<dbReference type="GO" id="GO:0016491">
    <property type="term" value="F:oxidoreductase activity"/>
    <property type="evidence" value="ECO:0007669"/>
    <property type="project" value="UniProtKB-KW"/>
</dbReference>
<dbReference type="AlphaFoldDB" id="A0A8A7K9A5"/>
<dbReference type="SUPFAM" id="SSF55469">
    <property type="entry name" value="FMN-dependent nitroreductase-like"/>
    <property type="match status" value="1"/>
</dbReference>
<dbReference type="InterPro" id="IPR029479">
    <property type="entry name" value="Nitroreductase"/>
</dbReference>
<evidence type="ECO:0000313" key="4">
    <source>
        <dbReference type="EMBL" id="QTL97790.1"/>
    </source>
</evidence>
<dbReference type="EMBL" id="CP046640">
    <property type="protein sequence ID" value="QTL97790.1"/>
    <property type="molecule type" value="Genomic_DNA"/>
</dbReference>
<dbReference type="Gene3D" id="3.40.109.10">
    <property type="entry name" value="NADH Oxidase"/>
    <property type="match status" value="1"/>
</dbReference>